<reference evidence="1 2" key="1">
    <citation type="submission" date="2021-01" db="EMBL/GenBank/DDBJ databases">
        <title>Whole genome shotgun sequence of Planobispora longispora NBRC 13918.</title>
        <authorList>
            <person name="Komaki H."/>
            <person name="Tamura T."/>
        </authorList>
    </citation>
    <scope>NUCLEOTIDE SEQUENCE [LARGE SCALE GENOMIC DNA]</scope>
    <source>
        <strain evidence="1 2">NBRC 13918</strain>
    </source>
</reference>
<accession>A0A8J3RRC8</accession>
<protein>
    <submittedName>
        <fullName evidence="1">Uncharacterized protein</fullName>
    </submittedName>
</protein>
<proteinExistence type="predicted"/>
<organism evidence="1 2">
    <name type="scientific">Planobispora longispora</name>
    <dbReference type="NCBI Taxonomy" id="28887"/>
    <lineage>
        <taxon>Bacteria</taxon>
        <taxon>Bacillati</taxon>
        <taxon>Actinomycetota</taxon>
        <taxon>Actinomycetes</taxon>
        <taxon>Streptosporangiales</taxon>
        <taxon>Streptosporangiaceae</taxon>
        <taxon>Planobispora</taxon>
    </lineage>
</organism>
<dbReference type="Proteomes" id="UP000616724">
    <property type="component" value="Unassembled WGS sequence"/>
</dbReference>
<evidence type="ECO:0000313" key="1">
    <source>
        <dbReference type="EMBL" id="GIH79815.1"/>
    </source>
</evidence>
<name>A0A8J3RRC8_9ACTN</name>
<dbReference type="EMBL" id="BOOH01000052">
    <property type="protein sequence ID" value="GIH79815.1"/>
    <property type="molecule type" value="Genomic_DNA"/>
</dbReference>
<sequence>MTCRDWFTMRPAQMSRHQELDKRNSESLDMSHPVVNPSDYVITGVRATAELMDQCTDLLTCFLSSGLITVLSAGLHVLADLLEHGTERTALWPTVNTEGR</sequence>
<comment type="caution">
    <text evidence="1">The sequence shown here is derived from an EMBL/GenBank/DDBJ whole genome shotgun (WGS) entry which is preliminary data.</text>
</comment>
<gene>
    <name evidence="1" type="ORF">Plo01_62440</name>
</gene>
<dbReference type="AlphaFoldDB" id="A0A8J3RRC8"/>
<evidence type="ECO:0000313" key="2">
    <source>
        <dbReference type="Proteomes" id="UP000616724"/>
    </source>
</evidence>
<keyword evidence="2" id="KW-1185">Reference proteome</keyword>